<dbReference type="Proteomes" id="UP000630097">
    <property type="component" value="Unassembled WGS sequence"/>
</dbReference>
<gene>
    <name evidence="1" type="ORF">Pka01_17030</name>
</gene>
<name>A0A8J3M3U0_9ACTN</name>
<reference evidence="1 2" key="1">
    <citation type="submission" date="2021-01" db="EMBL/GenBank/DDBJ databases">
        <title>Whole genome shotgun sequence of Planotetraspora kaengkrachanensis NBRC 104272.</title>
        <authorList>
            <person name="Komaki H."/>
            <person name="Tamura T."/>
        </authorList>
    </citation>
    <scope>NUCLEOTIDE SEQUENCE [LARGE SCALE GENOMIC DNA]</scope>
    <source>
        <strain evidence="1 2">NBRC 104272</strain>
    </source>
</reference>
<organism evidence="1 2">
    <name type="scientific">Planotetraspora kaengkrachanensis</name>
    <dbReference type="NCBI Taxonomy" id="575193"/>
    <lineage>
        <taxon>Bacteria</taxon>
        <taxon>Bacillati</taxon>
        <taxon>Actinomycetota</taxon>
        <taxon>Actinomycetes</taxon>
        <taxon>Streptosporangiales</taxon>
        <taxon>Streptosporangiaceae</taxon>
        <taxon>Planotetraspora</taxon>
    </lineage>
</organism>
<evidence type="ECO:0000313" key="2">
    <source>
        <dbReference type="Proteomes" id="UP000630097"/>
    </source>
</evidence>
<comment type="caution">
    <text evidence="1">The sequence shown here is derived from an EMBL/GenBank/DDBJ whole genome shotgun (WGS) entry which is preliminary data.</text>
</comment>
<keyword evidence="2" id="KW-1185">Reference proteome</keyword>
<accession>A0A8J3M3U0</accession>
<sequence>MLDGLGSDGLSANAEPAPDSCSAAAVARATAPATRDFAFTRPSLRGRQCSWITARPKITPDTTLEICKSDCHGANVANATFGAPSFVAIVPWRALMAVVVMVLIRAAGSFMASHS</sequence>
<proteinExistence type="predicted"/>
<evidence type="ECO:0000313" key="1">
    <source>
        <dbReference type="EMBL" id="GIG78576.1"/>
    </source>
</evidence>
<protein>
    <submittedName>
        <fullName evidence="1">Uncharacterized protein</fullName>
    </submittedName>
</protein>
<dbReference type="AlphaFoldDB" id="A0A8J3M3U0"/>
<dbReference type="EMBL" id="BONV01000005">
    <property type="protein sequence ID" value="GIG78576.1"/>
    <property type="molecule type" value="Genomic_DNA"/>
</dbReference>